<dbReference type="EMBL" id="GAMC01010456">
    <property type="protein sequence ID" value="JAB96099.1"/>
    <property type="molecule type" value="mRNA"/>
</dbReference>
<dbReference type="InterPro" id="IPR033207">
    <property type="entry name" value="CCP110"/>
</dbReference>
<dbReference type="AlphaFoldDB" id="W8C2V7"/>
<accession>W8C2V7</accession>
<dbReference type="GO" id="GO:0005814">
    <property type="term" value="C:centriole"/>
    <property type="evidence" value="ECO:0007669"/>
    <property type="project" value="InterPro"/>
</dbReference>
<dbReference type="CTD" id="100329274"/>
<feature type="compositionally biased region" description="Low complexity" evidence="2">
    <location>
        <begin position="368"/>
        <end position="377"/>
    </location>
</feature>
<dbReference type="PROSITE" id="PS50096">
    <property type="entry name" value="IQ"/>
    <property type="match status" value="1"/>
</dbReference>
<dbReference type="GO" id="GO:0032053">
    <property type="term" value="P:ciliary basal body organization"/>
    <property type="evidence" value="ECO:0007669"/>
    <property type="project" value="TreeGrafter"/>
</dbReference>
<feature type="coiled-coil region" evidence="1">
    <location>
        <begin position="47"/>
        <end position="74"/>
    </location>
</feature>
<evidence type="ECO:0000256" key="1">
    <source>
        <dbReference type="SAM" id="Coils"/>
    </source>
</evidence>
<keyword evidence="1" id="KW-0175">Coiled coil</keyword>
<dbReference type="GeneID" id="101453983"/>
<feature type="compositionally biased region" description="Polar residues" evidence="2">
    <location>
        <begin position="470"/>
        <end position="480"/>
    </location>
</feature>
<reference evidence="3" key="2">
    <citation type="journal article" date="2014" name="BMC Genomics">
        <title>A genomic perspective to assessing quality of mass-reared SIT flies used in Mediterranean fruit fly (Ceratitis capitata) eradication in California.</title>
        <authorList>
            <person name="Calla B."/>
            <person name="Hall B."/>
            <person name="Hou S."/>
            <person name="Geib S.M."/>
        </authorList>
    </citation>
    <scope>NUCLEOTIDE SEQUENCE</scope>
</reference>
<dbReference type="InterPro" id="IPR000048">
    <property type="entry name" value="IQ_motif_EF-hand-BS"/>
</dbReference>
<dbReference type="GO" id="GO:0032465">
    <property type="term" value="P:regulation of cytokinesis"/>
    <property type="evidence" value="ECO:0007669"/>
    <property type="project" value="InterPro"/>
</dbReference>
<feature type="compositionally biased region" description="Polar residues" evidence="2">
    <location>
        <begin position="686"/>
        <end position="697"/>
    </location>
</feature>
<dbReference type="CDD" id="cd23767">
    <property type="entry name" value="IQCD"/>
    <property type="match status" value="1"/>
</dbReference>
<reference evidence="3" key="1">
    <citation type="submission" date="2013-07" db="EMBL/GenBank/DDBJ databases">
        <authorList>
            <person name="Geib S."/>
        </authorList>
    </citation>
    <scope>NUCLEOTIDE SEQUENCE</scope>
</reference>
<feature type="compositionally biased region" description="Low complexity" evidence="2">
    <location>
        <begin position="698"/>
        <end position="713"/>
    </location>
</feature>
<feature type="region of interest" description="Disordered" evidence="2">
    <location>
        <begin position="345"/>
        <end position="395"/>
    </location>
</feature>
<dbReference type="GO" id="GO:0007099">
    <property type="term" value="P:centriole replication"/>
    <property type="evidence" value="ECO:0007669"/>
    <property type="project" value="InterPro"/>
</dbReference>
<gene>
    <name evidence="3" type="primary">CP110</name>
</gene>
<feature type="compositionally biased region" description="Polar residues" evidence="2">
    <location>
        <begin position="714"/>
        <end position="726"/>
    </location>
</feature>
<evidence type="ECO:0000256" key="2">
    <source>
        <dbReference type="SAM" id="MobiDB-lite"/>
    </source>
</evidence>
<feature type="region of interest" description="Disordered" evidence="2">
    <location>
        <begin position="686"/>
        <end position="726"/>
    </location>
</feature>
<feature type="region of interest" description="Disordered" evidence="2">
    <location>
        <begin position="510"/>
        <end position="540"/>
    </location>
</feature>
<dbReference type="PANTHER" id="PTHR13594">
    <property type="entry name" value="CENTRIOLAR COILED-COIL PROTEIN OF 110 KDA"/>
    <property type="match status" value="1"/>
</dbReference>
<feature type="region of interest" description="Disordered" evidence="2">
    <location>
        <begin position="468"/>
        <end position="492"/>
    </location>
</feature>
<dbReference type="KEGG" id="ccat:101453983"/>
<dbReference type="PANTHER" id="PTHR13594:SF1">
    <property type="entry name" value="CENTRIOLAR COILED-COIL PROTEIN OF 110 KDA"/>
    <property type="match status" value="1"/>
</dbReference>
<protein>
    <submittedName>
        <fullName evidence="3">Centriolar coiled-coil protein of 110 kDa</fullName>
    </submittedName>
</protein>
<dbReference type="Pfam" id="PF16025">
    <property type="entry name" value="CaM_bind"/>
    <property type="match status" value="1"/>
</dbReference>
<dbReference type="GO" id="GO:1903723">
    <property type="term" value="P:negative regulation of centriole elongation"/>
    <property type="evidence" value="ECO:0007669"/>
    <property type="project" value="TreeGrafter"/>
</dbReference>
<dbReference type="SMART" id="SM00015">
    <property type="entry name" value="IQ"/>
    <property type="match status" value="1"/>
</dbReference>
<dbReference type="OrthoDB" id="10028852at2759"/>
<evidence type="ECO:0000313" key="3">
    <source>
        <dbReference type="EMBL" id="JAB96099.1"/>
    </source>
</evidence>
<name>W8C2V7_CERCA</name>
<organism evidence="3">
    <name type="scientific">Ceratitis capitata</name>
    <name type="common">Mediterranean fruit fly</name>
    <name type="synonym">Tephritis capitata</name>
    <dbReference type="NCBI Taxonomy" id="7213"/>
    <lineage>
        <taxon>Eukaryota</taxon>
        <taxon>Metazoa</taxon>
        <taxon>Ecdysozoa</taxon>
        <taxon>Arthropoda</taxon>
        <taxon>Hexapoda</taxon>
        <taxon>Insecta</taxon>
        <taxon>Pterygota</taxon>
        <taxon>Neoptera</taxon>
        <taxon>Endopterygota</taxon>
        <taxon>Diptera</taxon>
        <taxon>Brachycera</taxon>
        <taxon>Muscomorpha</taxon>
        <taxon>Tephritoidea</taxon>
        <taxon>Tephritidae</taxon>
        <taxon>Ceratitis</taxon>
        <taxon>Ceratitis</taxon>
    </lineage>
</organism>
<sequence length="860" mass="98296">MVIIMDDTEVRSAAATKRINPKFEKSTQKYVSVFRIDGVPILPPLMTAEKRRQMQKLKEKAVKLEQRLSDSKRRQQTYSLEFEEFNDRSYAIDNNNGGSGNSSLSEDMTELDVQRKEAEKSYMLLTDLLIQNENERDTHSLMLSTTCFNFTRQTAGECSEIDLEIHQPTISELNLMQRLQKLQKSETLIYDHRVNTIISPLSEEEVQLIQQQQQEINLDHPDEKPILQKVELVEEDKTANINFLQRQRGEKMLKKIPSICIDPPTPIISTRSFCDAVREQSSIDAINVNSPEKTKMDLNKYLQDEISSEESSNCVESRMNLEQDLKTHHKVTNITSKIIKFENYTGKDTKENSPKCSNIRPPQRSATSPSLKPLLSESSHDPKTKSQEFKRGAQKETVLVRSNSFTLDCPSKALIDHIRQQQVPNENYPTKRSNLFSMSATRDTVESKAKRVQKVDLKARAQATRLQVKPSVTNITSPSSKHAAANRTKRSPYEQKLIKPKIARQLKKSVSGTSAIKQMKPRPSMPSIQTAKIPTDSPRYHSTSPLLHGIEAEHRQKFLDLLAHQKREQQRMQQVFEDQQRFFFEQLSNKVSNMKIHNNVSHVNHQRVERDYNGSVDNSPRARSEYNESVTLQSPTISAHSSVVNNPMDINSIASQLPSLELSVCSSTMPTTSQSTPRRRLFSHDLSPSASVRSMSINSNNGANNTGRANGSTCGPSSSRLQQQQQTVNTTYIYERADEEMKRREAAATKINAHVRGYLVRRLFQTEQVQRIAQTIKDTLIFVLSLHIETCQDPVEANNPNNIKLKTQLVRQLTSAMHTLHLILFQTTPKERMEIISRDRKRIQTKMLTMSMKRSPRFQI</sequence>
<feature type="compositionally biased region" description="Basic and acidic residues" evidence="2">
    <location>
        <begin position="378"/>
        <end position="394"/>
    </location>
</feature>
<proteinExistence type="evidence at transcript level"/>